<keyword evidence="3" id="KW-1185">Reference proteome</keyword>
<accession>I3EIC3</accession>
<dbReference type="OMA" id="KHCITTA"/>
<dbReference type="VEuPathDB" id="MicrosporidiaDB:NEQG_00789"/>
<dbReference type="AlphaFoldDB" id="I3EIC3"/>
<dbReference type="Proteomes" id="UP000002872">
    <property type="component" value="Unassembled WGS sequence"/>
</dbReference>
<dbReference type="EMBL" id="GL870877">
    <property type="protein sequence ID" value="EIJ88970.1"/>
    <property type="molecule type" value="Genomic_DNA"/>
</dbReference>
<protein>
    <submittedName>
        <fullName evidence="2">Uncharacterized protein</fullName>
    </submittedName>
</protein>
<evidence type="ECO:0000313" key="2">
    <source>
        <dbReference type="EMBL" id="EIJ88970.1"/>
    </source>
</evidence>
<dbReference type="InParanoid" id="I3EIC3"/>
<organism evidence="2 3">
    <name type="scientific">Nematocida parisii (strain ERTm3)</name>
    <name type="common">Nematode killer fungus</name>
    <dbReference type="NCBI Taxonomy" id="935791"/>
    <lineage>
        <taxon>Eukaryota</taxon>
        <taxon>Fungi</taxon>
        <taxon>Fungi incertae sedis</taxon>
        <taxon>Microsporidia</taxon>
        <taxon>Nematocida</taxon>
    </lineage>
</organism>
<dbReference type="OrthoDB" id="10303262at2759"/>
<keyword evidence="1" id="KW-0472">Membrane</keyword>
<proteinExistence type="predicted"/>
<evidence type="ECO:0000256" key="1">
    <source>
        <dbReference type="SAM" id="Phobius"/>
    </source>
</evidence>
<feature type="transmembrane region" description="Helical" evidence="1">
    <location>
        <begin position="141"/>
        <end position="160"/>
    </location>
</feature>
<evidence type="ECO:0000313" key="3">
    <source>
        <dbReference type="Proteomes" id="UP000002872"/>
    </source>
</evidence>
<keyword evidence="1" id="KW-0812">Transmembrane</keyword>
<sequence>MIFLIICIILNLDINISKSAIFPFKLFSISLMKYGILAYLNVFTVIIALSLSLAHKIFIENGYFKQIGLALTEAFFDLTDKLLESNLNNVDNVDNISFGYMGLNWLYVRVKPESIGIETVKQMVYDTEKYLNGYFEKFRSILIWISLIFSGISVLTYIHFQYNWC</sequence>
<gene>
    <name evidence="2" type="ORF">NEQG_00789</name>
</gene>
<dbReference type="HOGENOM" id="CLU_1611238_0_0_1"/>
<keyword evidence="1" id="KW-1133">Transmembrane helix</keyword>
<reference evidence="2" key="1">
    <citation type="submission" date="2011-01" db="EMBL/GenBank/DDBJ databases">
        <title>The Genome Sequence of Nematocida parisii strain ERTm3.</title>
        <authorList>
            <consortium name="The Broad Institute Genome Sequencing Platform"/>
            <consortium name="The Broad Institute Genome Sequencing Center for Infectious Disease"/>
            <person name="Cuomo C."/>
            <person name="Troemel E."/>
            <person name="Young S.K."/>
            <person name="Zeng Q."/>
            <person name="Gargeya S."/>
            <person name="Fitzgerald M."/>
            <person name="Haas B."/>
            <person name="Abouelleil A."/>
            <person name="Alvarado L."/>
            <person name="Arachchi H.M."/>
            <person name="Berlin A."/>
            <person name="Chapman S.B."/>
            <person name="Gearin G."/>
            <person name="Goldberg J."/>
            <person name="Griggs A."/>
            <person name="Gujja S."/>
            <person name="Hansen M."/>
            <person name="Heiman D."/>
            <person name="Howarth C."/>
            <person name="Larimer J."/>
            <person name="Lui A."/>
            <person name="MacDonald P.J.P."/>
            <person name="McCowen C."/>
            <person name="Montmayeur A."/>
            <person name="Murphy C."/>
            <person name="Neiman D."/>
            <person name="Pearson M."/>
            <person name="Priest M."/>
            <person name="Roberts A."/>
            <person name="Saif S."/>
            <person name="Shea T."/>
            <person name="Sisk P."/>
            <person name="Stolte C."/>
            <person name="Sykes S."/>
            <person name="Wortman J."/>
            <person name="Nusbaum C."/>
            <person name="Birren B."/>
        </authorList>
    </citation>
    <scope>NUCLEOTIDE SEQUENCE</scope>
    <source>
        <strain evidence="2">ERTm3</strain>
    </source>
</reference>
<feature type="transmembrane region" description="Helical" evidence="1">
    <location>
        <begin position="35"/>
        <end position="54"/>
    </location>
</feature>
<name>I3EIC3_NEMP3</name>